<dbReference type="GO" id="GO:0004674">
    <property type="term" value="F:protein serine/threonine kinase activity"/>
    <property type="evidence" value="ECO:0007669"/>
    <property type="project" value="UniProtKB-KW"/>
</dbReference>
<dbReference type="InterPro" id="IPR000719">
    <property type="entry name" value="Prot_kinase_dom"/>
</dbReference>
<evidence type="ECO:0000256" key="4">
    <source>
        <dbReference type="ARBA" id="ARBA00022741"/>
    </source>
</evidence>
<evidence type="ECO:0000256" key="7">
    <source>
        <dbReference type="ARBA" id="ARBA00047899"/>
    </source>
</evidence>
<evidence type="ECO:0000256" key="1">
    <source>
        <dbReference type="ARBA" id="ARBA00012513"/>
    </source>
</evidence>
<keyword evidence="12" id="KW-1185">Reference proteome</keyword>
<dbReference type="GO" id="GO:0005634">
    <property type="term" value="C:nucleus"/>
    <property type="evidence" value="ECO:0007669"/>
    <property type="project" value="TreeGrafter"/>
</dbReference>
<evidence type="ECO:0000256" key="9">
    <source>
        <dbReference type="SAM" id="MobiDB-lite"/>
    </source>
</evidence>
<feature type="region of interest" description="Disordered" evidence="9">
    <location>
        <begin position="1"/>
        <end position="26"/>
    </location>
</feature>
<sequence length="395" mass="44757">MDSKPAPLERSPSPPREAPTEWPEFSPEGDLLEEKAFSWYRKTPENWLTVQIGQVFQSRYQVLLKLGFGSVSTAWLCRDLQRHKYVTLKVYETGHRQALNENKVLQHLHQVASTSKHQGRNLVRSALDIFELPGPAGPHLAGGKMPEFLLKPLLTPILLALDYLHFVAQVVHTDMQEGNIMLSVPDQSILDQVVAEEWASLSPRKITDGRVIHTSTSLELPDDPGPPIVTDFGDARIGAGPFIGEVLPDLYRAPEMILAIPWDEKIDIWALGLMIWDMFEEKHLFNKRLPSREASAGAHLARIISLLGPPPKDLLEKENVTSEFYNDDGTFKLQHQVTETSLEAEEDNLEGEEQAEFLAFLRKMLRWRPADSLSAKELLNDPWLQRQVEAEEVED</sequence>
<dbReference type="GO" id="GO:0005737">
    <property type="term" value="C:cytoplasm"/>
    <property type="evidence" value="ECO:0007669"/>
    <property type="project" value="TreeGrafter"/>
</dbReference>
<comment type="catalytic activity">
    <reaction evidence="7">
        <text>L-threonyl-[protein] + ATP = O-phospho-L-threonyl-[protein] + ADP + H(+)</text>
        <dbReference type="Rhea" id="RHEA:46608"/>
        <dbReference type="Rhea" id="RHEA-COMP:11060"/>
        <dbReference type="Rhea" id="RHEA-COMP:11605"/>
        <dbReference type="ChEBI" id="CHEBI:15378"/>
        <dbReference type="ChEBI" id="CHEBI:30013"/>
        <dbReference type="ChEBI" id="CHEBI:30616"/>
        <dbReference type="ChEBI" id="CHEBI:61977"/>
        <dbReference type="ChEBI" id="CHEBI:456216"/>
        <dbReference type="EC" id="2.7.11.1"/>
    </reaction>
</comment>
<dbReference type="PANTHER" id="PTHR47634:SF9">
    <property type="entry name" value="PROTEIN KINASE DOMAIN-CONTAINING PROTEIN-RELATED"/>
    <property type="match status" value="1"/>
</dbReference>
<dbReference type="InterPro" id="IPR011009">
    <property type="entry name" value="Kinase-like_dom_sf"/>
</dbReference>
<evidence type="ECO:0000313" key="11">
    <source>
        <dbReference type="EMBL" id="KAK0619995.1"/>
    </source>
</evidence>
<reference evidence="11" key="1">
    <citation type="submission" date="2023-06" db="EMBL/GenBank/DDBJ databases">
        <title>Genome-scale phylogeny and comparative genomics of the fungal order Sordariales.</title>
        <authorList>
            <consortium name="Lawrence Berkeley National Laboratory"/>
            <person name="Hensen N."/>
            <person name="Bonometti L."/>
            <person name="Westerberg I."/>
            <person name="Brannstrom I.O."/>
            <person name="Guillou S."/>
            <person name="Cros-Aarteil S."/>
            <person name="Calhoun S."/>
            <person name="Haridas S."/>
            <person name="Kuo A."/>
            <person name="Mondo S."/>
            <person name="Pangilinan J."/>
            <person name="Riley R."/>
            <person name="Labutti K."/>
            <person name="Andreopoulos B."/>
            <person name="Lipzen A."/>
            <person name="Chen C."/>
            <person name="Yanf M."/>
            <person name="Daum C."/>
            <person name="Ng V."/>
            <person name="Clum A."/>
            <person name="Steindorff A."/>
            <person name="Ohm R."/>
            <person name="Martin F."/>
            <person name="Silar P."/>
            <person name="Natvig D."/>
            <person name="Lalanne C."/>
            <person name="Gautier V."/>
            <person name="Ament-Velasquez S.L."/>
            <person name="Kruys A."/>
            <person name="Hutchinson M.I."/>
            <person name="Powell A.J."/>
            <person name="Barry K."/>
            <person name="Miller A.N."/>
            <person name="Grigoriev I.V."/>
            <person name="Debuchy R."/>
            <person name="Gladieux P."/>
            <person name="Thoren M.H."/>
            <person name="Johannesson H."/>
        </authorList>
    </citation>
    <scope>NUCLEOTIDE SEQUENCE</scope>
    <source>
        <strain evidence="11">CBS 606.72</strain>
    </source>
</reference>
<keyword evidence="5 11" id="KW-0418">Kinase</keyword>
<dbReference type="GO" id="GO:0050684">
    <property type="term" value="P:regulation of mRNA processing"/>
    <property type="evidence" value="ECO:0007669"/>
    <property type="project" value="TreeGrafter"/>
</dbReference>
<dbReference type="Proteomes" id="UP001175000">
    <property type="component" value="Unassembled WGS sequence"/>
</dbReference>
<dbReference type="EMBL" id="JAULSU010000004">
    <property type="protein sequence ID" value="KAK0619995.1"/>
    <property type="molecule type" value="Genomic_DNA"/>
</dbReference>
<feature type="domain" description="Protein kinase" evidence="10">
    <location>
        <begin position="60"/>
        <end position="384"/>
    </location>
</feature>
<dbReference type="GO" id="GO:0005524">
    <property type="term" value="F:ATP binding"/>
    <property type="evidence" value="ECO:0007669"/>
    <property type="project" value="UniProtKB-KW"/>
</dbReference>
<gene>
    <name evidence="11" type="ORF">B0T14DRAFT_546052</name>
</gene>
<dbReference type="Gene3D" id="1.10.510.10">
    <property type="entry name" value="Transferase(Phosphotransferase) domain 1"/>
    <property type="match status" value="1"/>
</dbReference>
<evidence type="ECO:0000256" key="8">
    <source>
        <dbReference type="ARBA" id="ARBA00048679"/>
    </source>
</evidence>
<keyword evidence="4" id="KW-0547">Nucleotide-binding</keyword>
<dbReference type="EC" id="2.7.11.1" evidence="1"/>
<proteinExistence type="predicted"/>
<evidence type="ECO:0000256" key="5">
    <source>
        <dbReference type="ARBA" id="ARBA00022777"/>
    </source>
</evidence>
<keyword evidence="3" id="KW-0808">Transferase</keyword>
<keyword evidence="6" id="KW-0067">ATP-binding</keyword>
<comment type="catalytic activity">
    <reaction evidence="8">
        <text>L-seryl-[protein] + ATP = O-phospho-L-seryl-[protein] + ADP + H(+)</text>
        <dbReference type="Rhea" id="RHEA:17989"/>
        <dbReference type="Rhea" id="RHEA-COMP:9863"/>
        <dbReference type="Rhea" id="RHEA-COMP:11604"/>
        <dbReference type="ChEBI" id="CHEBI:15378"/>
        <dbReference type="ChEBI" id="CHEBI:29999"/>
        <dbReference type="ChEBI" id="CHEBI:30616"/>
        <dbReference type="ChEBI" id="CHEBI:83421"/>
        <dbReference type="ChEBI" id="CHEBI:456216"/>
        <dbReference type="EC" id="2.7.11.1"/>
    </reaction>
</comment>
<comment type="caution">
    <text evidence="11">The sequence shown here is derived from an EMBL/GenBank/DDBJ whole genome shotgun (WGS) entry which is preliminary data.</text>
</comment>
<dbReference type="Pfam" id="PF00069">
    <property type="entry name" value="Pkinase"/>
    <property type="match status" value="1"/>
</dbReference>
<dbReference type="InterPro" id="IPR051334">
    <property type="entry name" value="SRPK"/>
</dbReference>
<accession>A0AA39WRG6</accession>
<dbReference type="SMART" id="SM00220">
    <property type="entry name" value="S_TKc"/>
    <property type="match status" value="1"/>
</dbReference>
<name>A0AA39WRG6_9PEZI</name>
<evidence type="ECO:0000259" key="10">
    <source>
        <dbReference type="PROSITE" id="PS50011"/>
    </source>
</evidence>
<dbReference type="AlphaFoldDB" id="A0AA39WRG6"/>
<evidence type="ECO:0000256" key="2">
    <source>
        <dbReference type="ARBA" id="ARBA00022527"/>
    </source>
</evidence>
<evidence type="ECO:0000313" key="12">
    <source>
        <dbReference type="Proteomes" id="UP001175000"/>
    </source>
</evidence>
<organism evidence="11 12">
    <name type="scientific">Immersiella caudata</name>
    <dbReference type="NCBI Taxonomy" id="314043"/>
    <lineage>
        <taxon>Eukaryota</taxon>
        <taxon>Fungi</taxon>
        <taxon>Dikarya</taxon>
        <taxon>Ascomycota</taxon>
        <taxon>Pezizomycotina</taxon>
        <taxon>Sordariomycetes</taxon>
        <taxon>Sordariomycetidae</taxon>
        <taxon>Sordariales</taxon>
        <taxon>Lasiosphaeriaceae</taxon>
        <taxon>Immersiella</taxon>
    </lineage>
</organism>
<dbReference type="SUPFAM" id="SSF56112">
    <property type="entry name" value="Protein kinase-like (PK-like)"/>
    <property type="match status" value="1"/>
</dbReference>
<dbReference type="GO" id="GO:0000245">
    <property type="term" value="P:spliceosomal complex assembly"/>
    <property type="evidence" value="ECO:0007669"/>
    <property type="project" value="TreeGrafter"/>
</dbReference>
<dbReference type="PROSITE" id="PS50011">
    <property type="entry name" value="PROTEIN_KINASE_DOM"/>
    <property type="match status" value="1"/>
</dbReference>
<dbReference type="PANTHER" id="PTHR47634">
    <property type="entry name" value="PROTEIN KINASE DOMAIN-CONTAINING PROTEIN-RELATED"/>
    <property type="match status" value="1"/>
</dbReference>
<keyword evidence="2" id="KW-0723">Serine/threonine-protein kinase</keyword>
<evidence type="ECO:0000256" key="6">
    <source>
        <dbReference type="ARBA" id="ARBA00022840"/>
    </source>
</evidence>
<protein>
    <recommendedName>
        <fullName evidence="1">non-specific serine/threonine protein kinase</fullName>
        <ecNumber evidence="1">2.7.11.1</ecNumber>
    </recommendedName>
</protein>
<evidence type="ECO:0000256" key="3">
    <source>
        <dbReference type="ARBA" id="ARBA00022679"/>
    </source>
</evidence>
<dbReference type="Gene3D" id="3.30.200.20">
    <property type="entry name" value="Phosphorylase Kinase, domain 1"/>
    <property type="match status" value="1"/>
</dbReference>